<organism evidence="1 2">
    <name type="scientific">Sphingobacterium cellulitidis</name>
    <dbReference type="NCBI Taxonomy" id="1768011"/>
    <lineage>
        <taxon>Bacteria</taxon>
        <taxon>Pseudomonadati</taxon>
        <taxon>Bacteroidota</taxon>
        <taxon>Sphingobacteriia</taxon>
        <taxon>Sphingobacteriales</taxon>
        <taxon>Sphingobacteriaceae</taxon>
        <taxon>Sphingobacterium</taxon>
    </lineage>
</organism>
<dbReference type="AlphaFoldDB" id="A0A8H9FZ57"/>
<evidence type="ECO:0000313" key="1">
    <source>
        <dbReference type="EMBL" id="GGE17990.1"/>
    </source>
</evidence>
<dbReference type="Proteomes" id="UP000614460">
    <property type="component" value="Unassembled WGS sequence"/>
</dbReference>
<proteinExistence type="predicted"/>
<reference evidence="1" key="2">
    <citation type="submission" date="2020-09" db="EMBL/GenBank/DDBJ databases">
        <authorList>
            <person name="Sun Q."/>
            <person name="Zhou Y."/>
        </authorList>
    </citation>
    <scope>NUCLEOTIDE SEQUENCE</scope>
    <source>
        <strain evidence="1">CGMCC 1.15966</strain>
    </source>
</reference>
<dbReference type="EMBL" id="BMKM01000003">
    <property type="protein sequence ID" value="GGE17990.1"/>
    <property type="molecule type" value="Genomic_DNA"/>
</dbReference>
<name>A0A8H9FZ57_9SPHI</name>
<sequence length="106" mass="12363">MKRKPTIVSLAIDGKIGIGTINPKEKLSINGNMRAREIKVETANWPDYVFDSGYKMLSLAEIDHSLKLMDIYLKFLLLPRSKMKDIPWEKWINYLKKNRRINLVAD</sequence>
<evidence type="ECO:0000313" key="2">
    <source>
        <dbReference type="Proteomes" id="UP000614460"/>
    </source>
</evidence>
<gene>
    <name evidence="1" type="ORF">GCM10011516_14550</name>
</gene>
<accession>A0A8H9FZ57</accession>
<protein>
    <submittedName>
        <fullName evidence="1">Uncharacterized protein</fullName>
    </submittedName>
</protein>
<comment type="caution">
    <text evidence="1">The sequence shown here is derived from an EMBL/GenBank/DDBJ whole genome shotgun (WGS) entry which is preliminary data.</text>
</comment>
<dbReference type="RefSeq" id="WP_182498371.1">
    <property type="nucleotide sequence ID" value="NZ_BMKM01000003.1"/>
</dbReference>
<keyword evidence="2" id="KW-1185">Reference proteome</keyword>
<reference evidence="1" key="1">
    <citation type="journal article" date="2014" name="Int. J. Syst. Evol. Microbiol.">
        <title>Complete genome sequence of Corynebacterium casei LMG S-19264T (=DSM 44701T), isolated from a smear-ripened cheese.</title>
        <authorList>
            <consortium name="US DOE Joint Genome Institute (JGI-PGF)"/>
            <person name="Walter F."/>
            <person name="Albersmeier A."/>
            <person name="Kalinowski J."/>
            <person name="Ruckert C."/>
        </authorList>
    </citation>
    <scope>NUCLEOTIDE SEQUENCE</scope>
    <source>
        <strain evidence="1">CGMCC 1.15966</strain>
    </source>
</reference>